<name>A0AAD6ZWE8_9AGAR</name>
<dbReference type="AlphaFoldDB" id="A0AAD6ZWE8"/>
<organism evidence="1 2">
    <name type="scientific">Mycena albidolilacea</name>
    <dbReference type="NCBI Taxonomy" id="1033008"/>
    <lineage>
        <taxon>Eukaryota</taxon>
        <taxon>Fungi</taxon>
        <taxon>Dikarya</taxon>
        <taxon>Basidiomycota</taxon>
        <taxon>Agaricomycotina</taxon>
        <taxon>Agaricomycetes</taxon>
        <taxon>Agaricomycetidae</taxon>
        <taxon>Agaricales</taxon>
        <taxon>Marasmiineae</taxon>
        <taxon>Mycenaceae</taxon>
        <taxon>Mycena</taxon>
    </lineage>
</organism>
<reference evidence="1" key="1">
    <citation type="submission" date="2023-03" db="EMBL/GenBank/DDBJ databases">
        <title>Massive genome expansion in bonnet fungi (Mycena s.s.) driven by repeated elements and novel gene families across ecological guilds.</title>
        <authorList>
            <consortium name="Lawrence Berkeley National Laboratory"/>
            <person name="Harder C.B."/>
            <person name="Miyauchi S."/>
            <person name="Viragh M."/>
            <person name="Kuo A."/>
            <person name="Thoen E."/>
            <person name="Andreopoulos B."/>
            <person name="Lu D."/>
            <person name="Skrede I."/>
            <person name="Drula E."/>
            <person name="Henrissat B."/>
            <person name="Morin E."/>
            <person name="Kohler A."/>
            <person name="Barry K."/>
            <person name="LaButti K."/>
            <person name="Morin E."/>
            <person name="Salamov A."/>
            <person name="Lipzen A."/>
            <person name="Mereny Z."/>
            <person name="Hegedus B."/>
            <person name="Baldrian P."/>
            <person name="Stursova M."/>
            <person name="Weitz H."/>
            <person name="Taylor A."/>
            <person name="Grigoriev I.V."/>
            <person name="Nagy L.G."/>
            <person name="Martin F."/>
            <person name="Kauserud H."/>
        </authorList>
    </citation>
    <scope>NUCLEOTIDE SEQUENCE</scope>
    <source>
        <strain evidence="1">CBHHK002</strain>
    </source>
</reference>
<gene>
    <name evidence="1" type="ORF">DFH08DRAFT_703266</name>
</gene>
<proteinExistence type="predicted"/>
<evidence type="ECO:0000313" key="2">
    <source>
        <dbReference type="Proteomes" id="UP001218218"/>
    </source>
</evidence>
<protein>
    <submittedName>
        <fullName evidence="1">Uncharacterized protein</fullName>
    </submittedName>
</protein>
<evidence type="ECO:0000313" key="1">
    <source>
        <dbReference type="EMBL" id="KAJ7342949.1"/>
    </source>
</evidence>
<keyword evidence="2" id="KW-1185">Reference proteome</keyword>
<comment type="caution">
    <text evidence="1">The sequence shown here is derived from an EMBL/GenBank/DDBJ whole genome shotgun (WGS) entry which is preliminary data.</text>
</comment>
<dbReference type="Proteomes" id="UP001218218">
    <property type="component" value="Unassembled WGS sequence"/>
</dbReference>
<dbReference type="EMBL" id="JARIHO010000024">
    <property type="protein sequence ID" value="KAJ7342949.1"/>
    <property type="molecule type" value="Genomic_DNA"/>
</dbReference>
<sequence length="63" mass="7159">MDILRTGNANSSPERRARALEVVHRERWLQLPDRIRLGGLVGKGQMADGYISWAREGSPERKT</sequence>
<accession>A0AAD6ZWE8</accession>